<feature type="region of interest" description="Disordered" evidence="1">
    <location>
        <begin position="302"/>
        <end position="323"/>
    </location>
</feature>
<dbReference type="PANTHER" id="PTHR33914">
    <property type="entry name" value="18S PRE-RIBOSOMAL ASSEMBLY PROTEIN GAR2-LIKE PROTEIN"/>
    <property type="match status" value="1"/>
</dbReference>
<dbReference type="AlphaFoldDB" id="A0AAE1SJS1"/>
<evidence type="ECO:0000313" key="3">
    <source>
        <dbReference type="Proteomes" id="UP001291623"/>
    </source>
</evidence>
<gene>
    <name evidence="2" type="ORF">RND71_010557</name>
</gene>
<feature type="compositionally biased region" description="Basic and acidic residues" evidence="1">
    <location>
        <begin position="239"/>
        <end position="248"/>
    </location>
</feature>
<dbReference type="InterPro" id="IPR040378">
    <property type="entry name" value="BASL"/>
</dbReference>
<evidence type="ECO:0000256" key="1">
    <source>
        <dbReference type="SAM" id="MobiDB-lite"/>
    </source>
</evidence>
<sequence>MTENLDEILNHSNDSLTCETKVRNEFREVQKLDDSVFFEDISRSNKHETRTSPPKDDLNEGLSNFTSCKRNGNPFACDTEDRHHPWSIPEFEGSTIVDFVDDKEKGAIVSNTTDTHLYTDKVVVEFKLNYNIMKDICIDEGVPLMDKIVTENRKDDQPDSSRNTREGVDSNLVSAGESKASSVESTFKISVDHHKTKEHEDTKSLVSKGLNPLSEDNMTKDEDTKSLVSKGLNPFSEDNMTKDEDTKSHVSKVLNPFSEDNMSKDADKDSYVEDVMKIVGSKCTTTEIASNISEKESVIQNFKESNSDADQSTQQPDQVPSSEVAFNSQNAVLAADETNNNGPANNFFNSSKSEAGAITCEFNLIEPALSSSVAKIVKNVPEQSLELEAVSSQKDGSSDSFSAANQVHFANNVDPSGVHGHFADGEASFSAAVPASSLITYSGPISHSANVSLRSDSSTTSARSFAFPVLQSEWNSSPVRMAQAERRKHRGWRQSLLCCKF</sequence>
<protein>
    <submittedName>
        <fullName evidence="2">Uncharacterized protein</fullName>
    </submittedName>
</protein>
<feature type="compositionally biased region" description="Basic and acidic residues" evidence="1">
    <location>
        <begin position="151"/>
        <end position="168"/>
    </location>
</feature>
<accession>A0AAE1SJS1</accession>
<reference evidence="2" key="1">
    <citation type="submission" date="2023-12" db="EMBL/GenBank/DDBJ databases">
        <title>Genome assembly of Anisodus tanguticus.</title>
        <authorList>
            <person name="Wang Y.-J."/>
        </authorList>
    </citation>
    <scope>NUCLEOTIDE SEQUENCE</scope>
    <source>
        <strain evidence="2">KB-2021</strain>
        <tissue evidence="2">Leaf</tissue>
    </source>
</reference>
<dbReference type="Proteomes" id="UP001291623">
    <property type="component" value="Unassembled WGS sequence"/>
</dbReference>
<keyword evidence="3" id="KW-1185">Reference proteome</keyword>
<evidence type="ECO:0000313" key="2">
    <source>
        <dbReference type="EMBL" id="KAK4371082.1"/>
    </source>
</evidence>
<feature type="compositionally biased region" description="Polar residues" evidence="1">
    <location>
        <begin position="179"/>
        <end position="188"/>
    </location>
</feature>
<name>A0AAE1SJS1_9SOLA</name>
<dbReference type="PANTHER" id="PTHR33914:SF21">
    <property type="entry name" value="SERINE-RICH ADHESIN FOR PLATELETS-LIKE"/>
    <property type="match status" value="1"/>
</dbReference>
<feature type="compositionally biased region" description="Basic and acidic residues" evidence="1">
    <location>
        <begin position="190"/>
        <end position="203"/>
    </location>
</feature>
<proteinExistence type="predicted"/>
<dbReference type="EMBL" id="JAVYJV010000005">
    <property type="protein sequence ID" value="KAK4371082.1"/>
    <property type="molecule type" value="Genomic_DNA"/>
</dbReference>
<dbReference type="GO" id="GO:0009786">
    <property type="term" value="P:regulation of asymmetric cell division"/>
    <property type="evidence" value="ECO:0007669"/>
    <property type="project" value="InterPro"/>
</dbReference>
<comment type="caution">
    <text evidence="2">The sequence shown here is derived from an EMBL/GenBank/DDBJ whole genome shotgun (WGS) entry which is preliminary data.</text>
</comment>
<organism evidence="2 3">
    <name type="scientific">Anisodus tanguticus</name>
    <dbReference type="NCBI Taxonomy" id="243964"/>
    <lineage>
        <taxon>Eukaryota</taxon>
        <taxon>Viridiplantae</taxon>
        <taxon>Streptophyta</taxon>
        <taxon>Embryophyta</taxon>
        <taxon>Tracheophyta</taxon>
        <taxon>Spermatophyta</taxon>
        <taxon>Magnoliopsida</taxon>
        <taxon>eudicotyledons</taxon>
        <taxon>Gunneridae</taxon>
        <taxon>Pentapetalae</taxon>
        <taxon>asterids</taxon>
        <taxon>lamiids</taxon>
        <taxon>Solanales</taxon>
        <taxon>Solanaceae</taxon>
        <taxon>Solanoideae</taxon>
        <taxon>Hyoscyameae</taxon>
        <taxon>Anisodus</taxon>
    </lineage>
</organism>
<feature type="region of interest" description="Disordered" evidence="1">
    <location>
        <begin position="151"/>
        <end position="249"/>
    </location>
</feature>